<keyword evidence="6" id="KW-0489">Methyltransferase</keyword>
<dbReference type="Pfam" id="PF04452">
    <property type="entry name" value="Methyltrans_RNA"/>
    <property type="match status" value="1"/>
</dbReference>
<keyword evidence="5" id="KW-0698">rRNA processing</keyword>
<dbReference type="SUPFAM" id="SSF75217">
    <property type="entry name" value="alpha/beta knot"/>
    <property type="match status" value="1"/>
</dbReference>
<keyword evidence="8" id="KW-0949">S-adenosyl-L-methionine</keyword>
<dbReference type="CDD" id="cd18084">
    <property type="entry name" value="RsmE-like"/>
    <property type="match status" value="1"/>
</dbReference>
<dbReference type="Pfam" id="PF20260">
    <property type="entry name" value="PUA_4"/>
    <property type="match status" value="1"/>
</dbReference>
<comment type="similarity">
    <text evidence="2">Belongs to the RNA methyltransferase RsmE family.</text>
</comment>
<evidence type="ECO:0000256" key="5">
    <source>
        <dbReference type="ARBA" id="ARBA00022552"/>
    </source>
</evidence>
<keyword evidence="7" id="KW-0808">Transferase</keyword>
<protein>
    <recommendedName>
        <fullName evidence="3">16S rRNA (uracil(1498)-N(3))-methyltransferase</fullName>
        <ecNumber evidence="3">2.1.1.193</ecNumber>
    </recommendedName>
</protein>
<evidence type="ECO:0000256" key="1">
    <source>
        <dbReference type="ARBA" id="ARBA00004496"/>
    </source>
</evidence>
<feature type="domain" description="Ribosomal RNA small subunit methyltransferase E methyltransferase" evidence="11">
    <location>
        <begin position="63"/>
        <end position="211"/>
    </location>
</feature>
<evidence type="ECO:0000256" key="7">
    <source>
        <dbReference type="ARBA" id="ARBA00022679"/>
    </source>
</evidence>
<dbReference type="InterPro" id="IPR015947">
    <property type="entry name" value="PUA-like_sf"/>
</dbReference>
<dbReference type="PIRSF" id="PIRSF015601">
    <property type="entry name" value="MTase_slr0722"/>
    <property type="match status" value="1"/>
</dbReference>
<feature type="non-terminal residue" evidence="13">
    <location>
        <position position="1"/>
    </location>
</feature>
<dbReference type="GO" id="GO:0005737">
    <property type="term" value="C:cytoplasm"/>
    <property type="evidence" value="ECO:0007669"/>
    <property type="project" value="UniProtKB-SubCell"/>
</dbReference>
<reference evidence="13" key="1">
    <citation type="submission" date="2018-05" db="EMBL/GenBank/DDBJ databases">
        <authorList>
            <person name="Lanie J.A."/>
            <person name="Ng W.-L."/>
            <person name="Kazmierczak K.M."/>
            <person name="Andrzejewski T.M."/>
            <person name="Davidsen T.M."/>
            <person name="Wayne K.J."/>
            <person name="Tettelin H."/>
            <person name="Glass J.I."/>
            <person name="Rusch D."/>
            <person name="Podicherti R."/>
            <person name="Tsui H.-C.T."/>
            <person name="Winkler M.E."/>
        </authorList>
    </citation>
    <scope>NUCLEOTIDE SEQUENCE</scope>
</reference>
<dbReference type="GO" id="GO:0070475">
    <property type="term" value="P:rRNA base methylation"/>
    <property type="evidence" value="ECO:0007669"/>
    <property type="project" value="TreeGrafter"/>
</dbReference>
<dbReference type="SUPFAM" id="SSF88697">
    <property type="entry name" value="PUA domain-like"/>
    <property type="match status" value="1"/>
</dbReference>
<comment type="function">
    <text evidence="9">Specifically methylates the N3 position of the uracil ring of uridine 1498 (m3U1498) in 16S rRNA. Acts on the fully assembled 30S ribosomal subunit.</text>
</comment>
<dbReference type="InterPro" id="IPR029026">
    <property type="entry name" value="tRNA_m1G_MTases_N"/>
</dbReference>
<dbReference type="InterPro" id="IPR029028">
    <property type="entry name" value="Alpha/beta_knot_MTases"/>
</dbReference>
<evidence type="ECO:0000256" key="9">
    <source>
        <dbReference type="ARBA" id="ARBA00025699"/>
    </source>
</evidence>
<dbReference type="AlphaFoldDB" id="A0A381Q490"/>
<evidence type="ECO:0000256" key="8">
    <source>
        <dbReference type="ARBA" id="ARBA00022691"/>
    </source>
</evidence>
<dbReference type="InterPro" id="IPR006700">
    <property type="entry name" value="RsmE"/>
</dbReference>
<dbReference type="GO" id="GO:0070042">
    <property type="term" value="F:rRNA (uridine-N3-)-methyltransferase activity"/>
    <property type="evidence" value="ECO:0007669"/>
    <property type="project" value="TreeGrafter"/>
</dbReference>
<evidence type="ECO:0000256" key="10">
    <source>
        <dbReference type="ARBA" id="ARBA00047944"/>
    </source>
</evidence>
<evidence type="ECO:0000256" key="6">
    <source>
        <dbReference type="ARBA" id="ARBA00022603"/>
    </source>
</evidence>
<dbReference type="PANTHER" id="PTHR30027:SF3">
    <property type="entry name" value="16S RRNA (URACIL(1498)-N(3))-METHYLTRANSFERASE"/>
    <property type="match status" value="1"/>
</dbReference>
<sequence>VSLALSPESSSYLVRVLRLQVGNSILCFDGFGQEYEAQLTVADSRSAVLQLGVLSRSIPTPTPRLVLLIALVKYRIETIVQQATELGATHINVINADRTQARLPKPERLTNVMSHAAEQCGRVWIPELRIGEDLESAANRCDCGRKLITVPETEATEFSTDLTNTCIAVGPEGDWSPNELQLASEAGFEAVGLGPIILRTATAAAVALSSIRQRWQWQVPQV</sequence>
<dbReference type="NCBIfam" id="TIGR00046">
    <property type="entry name" value="RsmE family RNA methyltransferase"/>
    <property type="match status" value="1"/>
</dbReference>
<feature type="domain" description="Ribosomal RNA small subunit methyltransferase E PUA-like" evidence="12">
    <location>
        <begin position="8"/>
        <end position="50"/>
    </location>
</feature>
<dbReference type="PANTHER" id="PTHR30027">
    <property type="entry name" value="RIBOSOMAL RNA SMALL SUBUNIT METHYLTRANSFERASE E"/>
    <property type="match status" value="1"/>
</dbReference>
<evidence type="ECO:0000259" key="11">
    <source>
        <dbReference type="Pfam" id="PF04452"/>
    </source>
</evidence>
<comment type="catalytic activity">
    <reaction evidence="10">
        <text>uridine(1498) in 16S rRNA + S-adenosyl-L-methionine = N(3)-methyluridine(1498) in 16S rRNA + S-adenosyl-L-homocysteine + H(+)</text>
        <dbReference type="Rhea" id="RHEA:42920"/>
        <dbReference type="Rhea" id="RHEA-COMP:10283"/>
        <dbReference type="Rhea" id="RHEA-COMP:10284"/>
        <dbReference type="ChEBI" id="CHEBI:15378"/>
        <dbReference type="ChEBI" id="CHEBI:57856"/>
        <dbReference type="ChEBI" id="CHEBI:59789"/>
        <dbReference type="ChEBI" id="CHEBI:65315"/>
        <dbReference type="ChEBI" id="CHEBI:74502"/>
        <dbReference type="EC" id="2.1.1.193"/>
    </reaction>
</comment>
<dbReference type="Gene3D" id="3.40.1280.10">
    <property type="match status" value="1"/>
</dbReference>
<dbReference type="InterPro" id="IPR046886">
    <property type="entry name" value="RsmE_MTase_dom"/>
</dbReference>
<evidence type="ECO:0000313" key="13">
    <source>
        <dbReference type="EMBL" id="SUZ72927.1"/>
    </source>
</evidence>
<comment type="subcellular location">
    <subcellularLocation>
        <location evidence="1">Cytoplasm</location>
    </subcellularLocation>
</comment>
<evidence type="ECO:0000256" key="3">
    <source>
        <dbReference type="ARBA" id="ARBA00012328"/>
    </source>
</evidence>
<evidence type="ECO:0000256" key="2">
    <source>
        <dbReference type="ARBA" id="ARBA00005528"/>
    </source>
</evidence>
<organism evidence="13">
    <name type="scientific">marine metagenome</name>
    <dbReference type="NCBI Taxonomy" id="408172"/>
    <lineage>
        <taxon>unclassified sequences</taxon>
        <taxon>metagenomes</taxon>
        <taxon>ecological metagenomes</taxon>
    </lineage>
</organism>
<name>A0A381Q490_9ZZZZ</name>
<gene>
    <name evidence="13" type="ORF">METZ01_LOCUS25781</name>
</gene>
<accession>A0A381Q490</accession>
<proteinExistence type="inferred from homology"/>
<dbReference type="InterPro" id="IPR046887">
    <property type="entry name" value="RsmE_PUA-like"/>
</dbReference>
<evidence type="ECO:0000259" key="12">
    <source>
        <dbReference type="Pfam" id="PF20260"/>
    </source>
</evidence>
<dbReference type="EMBL" id="UINC01001162">
    <property type="protein sequence ID" value="SUZ72927.1"/>
    <property type="molecule type" value="Genomic_DNA"/>
</dbReference>
<dbReference type="EC" id="2.1.1.193" evidence="3"/>
<keyword evidence="4" id="KW-0963">Cytoplasm</keyword>
<evidence type="ECO:0000256" key="4">
    <source>
        <dbReference type="ARBA" id="ARBA00022490"/>
    </source>
</evidence>